<accession>A0A0R2FCI5</accession>
<keyword evidence="7" id="KW-0067">ATP-binding</keyword>
<keyword evidence="8" id="KW-0902">Two-component regulatory system</keyword>
<dbReference type="Pfam" id="PF02518">
    <property type="entry name" value="HATPase_c"/>
    <property type="match status" value="1"/>
</dbReference>
<dbReference type="InterPro" id="IPR022066">
    <property type="entry name" value="PdtaS_GAF"/>
</dbReference>
<dbReference type="SMART" id="SM00387">
    <property type="entry name" value="HATPase_c"/>
    <property type="match status" value="1"/>
</dbReference>
<keyword evidence="5" id="KW-0547">Nucleotide-binding</keyword>
<organism evidence="10 11">
    <name type="scientific">Secundilactobacillus similis DSM 23365 = JCM 2765</name>
    <dbReference type="NCBI Taxonomy" id="1423804"/>
    <lineage>
        <taxon>Bacteria</taxon>
        <taxon>Bacillati</taxon>
        <taxon>Bacillota</taxon>
        <taxon>Bacilli</taxon>
        <taxon>Lactobacillales</taxon>
        <taxon>Lactobacillaceae</taxon>
        <taxon>Secundilactobacillus</taxon>
    </lineage>
</organism>
<dbReference type="InterPro" id="IPR038424">
    <property type="entry name" value="H_kinase_PdtaS_GAF_sf"/>
</dbReference>
<dbReference type="SUPFAM" id="SSF55874">
    <property type="entry name" value="ATPase domain of HSP90 chaperone/DNA topoisomerase II/histidine kinase"/>
    <property type="match status" value="1"/>
</dbReference>
<dbReference type="InterPro" id="IPR003594">
    <property type="entry name" value="HATPase_dom"/>
</dbReference>
<dbReference type="PANTHER" id="PTHR41523:SF8">
    <property type="entry name" value="ETHYLENE RESPONSE SENSOR PROTEIN"/>
    <property type="match status" value="1"/>
</dbReference>
<keyword evidence="6" id="KW-0418">Kinase</keyword>
<dbReference type="Gene3D" id="3.30.450.20">
    <property type="entry name" value="PAS domain"/>
    <property type="match status" value="1"/>
</dbReference>
<dbReference type="InterPro" id="IPR036890">
    <property type="entry name" value="HATPase_C_sf"/>
</dbReference>
<dbReference type="InterPro" id="IPR005467">
    <property type="entry name" value="His_kinase_dom"/>
</dbReference>
<dbReference type="PATRIC" id="fig|1423804.4.peg.2500"/>
<reference evidence="10 11" key="1">
    <citation type="journal article" date="2015" name="Genome Announc.">
        <title>Expanding the biotechnology potential of lactobacilli through comparative genomics of 213 strains and associated genera.</title>
        <authorList>
            <person name="Sun Z."/>
            <person name="Harris H.M."/>
            <person name="McCann A."/>
            <person name="Guo C."/>
            <person name="Argimon S."/>
            <person name="Zhang W."/>
            <person name="Yang X."/>
            <person name="Jeffery I.B."/>
            <person name="Cooney J.C."/>
            <person name="Kagawa T.F."/>
            <person name="Liu W."/>
            <person name="Song Y."/>
            <person name="Salvetti E."/>
            <person name="Wrobel A."/>
            <person name="Rasinkangas P."/>
            <person name="Parkhill J."/>
            <person name="Rea M.C."/>
            <person name="O'Sullivan O."/>
            <person name="Ritari J."/>
            <person name="Douillard F.P."/>
            <person name="Paul Ross R."/>
            <person name="Yang R."/>
            <person name="Briner A.E."/>
            <person name="Felis G.E."/>
            <person name="de Vos W.M."/>
            <person name="Barrangou R."/>
            <person name="Klaenhammer T.R."/>
            <person name="Caufield P.W."/>
            <person name="Cui Y."/>
            <person name="Zhang H."/>
            <person name="O'Toole P.W."/>
        </authorList>
    </citation>
    <scope>NUCLEOTIDE SEQUENCE [LARGE SCALE GENOMIC DNA]</scope>
    <source>
        <strain evidence="10 11">DSM 23365</strain>
    </source>
</reference>
<evidence type="ECO:0000313" key="10">
    <source>
        <dbReference type="EMBL" id="KRN26242.1"/>
    </source>
</evidence>
<name>A0A0R2FCI5_9LACO</name>
<dbReference type="InterPro" id="IPR011495">
    <property type="entry name" value="Sig_transdc_His_kin_sub2_dim/P"/>
</dbReference>
<dbReference type="AlphaFoldDB" id="A0A0R2FCI5"/>
<evidence type="ECO:0000256" key="5">
    <source>
        <dbReference type="ARBA" id="ARBA00022741"/>
    </source>
</evidence>
<dbReference type="STRING" id="1423804.FD14_GL002308"/>
<comment type="catalytic activity">
    <reaction evidence="1">
        <text>ATP + protein L-histidine = ADP + protein N-phospho-L-histidine.</text>
        <dbReference type="EC" id="2.7.13.3"/>
    </reaction>
</comment>
<dbReference type="PROSITE" id="PS50109">
    <property type="entry name" value="HIS_KIN"/>
    <property type="match status" value="1"/>
</dbReference>
<keyword evidence="4" id="KW-0808">Transferase</keyword>
<feature type="domain" description="Histidine kinase" evidence="9">
    <location>
        <begin position="279"/>
        <end position="474"/>
    </location>
</feature>
<dbReference type="EC" id="2.7.13.3" evidence="2"/>
<evidence type="ECO:0000256" key="2">
    <source>
        <dbReference type="ARBA" id="ARBA00012438"/>
    </source>
</evidence>
<evidence type="ECO:0000256" key="3">
    <source>
        <dbReference type="ARBA" id="ARBA00022553"/>
    </source>
</evidence>
<keyword evidence="11" id="KW-1185">Reference proteome</keyword>
<dbReference type="Pfam" id="PF12282">
    <property type="entry name" value="GAF_PdtaS"/>
    <property type="match status" value="1"/>
</dbReference>
<evidence type="ECO:0000256" key="7">
    <source>
        <dbReference type="ARBA" id="ARBA00022840"/>
    </source>
</evidence>
<dbReference type="Gene3D" id="3.30.450.280">
    <property type="entry name" value="GAF domain"/>
    <property type="match status" value="1"/>
</dbReference>
<dbReference type="Gene3D" id="3.30.565.10">
    <property type="entry name" value="Histidine kinase-like ATPase, C-terminal domain"/>
    <property type="match status" value="1"/>
</dbReference>
<sequence>MTELADLCHKYTSLTDTDIATLVAETKLIELNPAYRDFDVFIDARNELNNQAIVIYHKPPTSVPSLYRKKVVGQDALRTNEPGVFHTLETKLDSVGLLAETQEHRLIQQKIYPISRNNRTIGVTIVESDVLDDFKVQNLELKYSNVSATIQMLGRLDTTITDQLADAILCFDKSGRLVLANHTALTVYKQVGYIGNIVGQVYDNLSLDGSEFKTVLKQLQGVSEDEQPLTYNFSYLNYYFTTRKFWNRKNQQVVILIQDKTDVKMKEAEIISKSVAIREINHRVKNNLQSVISLLRIQQRRLKSAEAKKVLTESVSRIMAIASTYELMSKQLGDETNLQATIQLLVSHFVQLNDENRKLDITTDIDPKITVDSDQVVTISIIVNELLQNAVSHAFPEEQTTPPNNVLVEGKVNDEIITMRIKDNGVGFDLDNTRPGSLGLTIIRSYVKDKLLGKLKIESTTQGTEVSFSFDQKPQH</sequence>
<protein>
    <recommendedName>
        <fullName evidence="2">histidine kinase</fullName>
        <ecNumber evidence="2">2.7.13.3</ecNumber>
    </recommendedName>
</protein>
<dbReference type="EMBL" id="AYZM01000038">
    <property type="protein sequence ID" value="KRN26242.1"/>
    <property type="molecule type" value="Genomic_DNA"/>
</dbReference>
<keyword evidence="3" id="KW-0597">Phosphoprotein</keyword>
<evidence type="ECO:0000256" key="6">
    <source>
        <dbReference type="ARBA" id="ARBA00022777"/>
    </source>
</evidence>
<gene>
    <name evidence="10" type="ORF">FD14_GL002308</name>
</gene>
<evidence type="ECO:0000256" key="8">
    <source>
        <dbReference type="ARBA" id="ARBA00023012"/>
    </source>
</evidence>
<dbReference type="Pfam" id="PF07568">
    <property type="entry name" value="HisKA_2"/>
    <property type="match status" value="1"/>
</dbReference>
<dbReference type="GO" id="GO:0005524">
    <property type="term" value="F:ATP binding"/>
    <property type="evidence" value="ECO:0007669"/>
    <property type="project" value="UniProtKB-KW"/>
</dbReference>
<comment type="caution">
    <text evidence="10">The sequence shown here is derived from an EMBL/GenBank/DDBJ whole genome shotgun (WGS) entry which is preliminary data.</text>
</comment>
<proteinExistence type="predicted"/>
<dbReference type="GO" id="GO:0000160">
    <property type="term" value="P:phosphorelay signal transduction system"/>
    <property type="evidence" value="ECO:0007669"/>
    <property type="project" value="UniProtKB-KW"/>
</dbReference>
<dbReference type="PANTHER" id="PTHR41523">
    <property type="entry name" value="TWO-COMPONENT SYSTEM SENSOR PROTEIN"/>
    <property type="match status" value="1"/>
</dbReference>
<evidence type="ECO:0000313" key="11">
    <source>
        <dbReference type="Proteomes" id="UP000051442"/>
    </source>
</evidence>
<evidence type="ECO:0000256" key="1">
    <source>
        <dbReference type="ARBA" id="ARBA00000085"/>
    </source>
</evidence>
<evidence type="ECO:0000256" key="4">
    <source>
        <dbReference type="ARBA" id="ARBA00022679"/>
    </source>
</evidence>
<dbReference type="GO" id="GO:0004673">
    <property type="term" value="F:protein histidine kinase activity"/>
    <property type="evidence" value="ECO:0007669"/>
    <property type="project" value="UniProtKB-EC"/>
</dbReference>
<dbReference type="OrthoDB" id="9767435at2"/>
<evidence type="ECO:0000259" key="9">
    <source>
        <dbReference type="PROSITE" id="PS50109"/>
    </source>
</evidence>
<dbReference type="Proteomes" id="UP000051442">
    <property type="component" value="Unassembled WGS sequence"/>
</dbReference>
<dbReference type="RefSeq" id="WP_057151667.1">
    <property type="nucleotide sequence ID" value="NZ_AYZM01000038.1"/>
</dbReference>